<keyword evidence="2" id="KW-1133">Transmembrane helix</keyword>
<dbReference type="Pfam" id="PF07813">
    <property type="entry name" value="LTXXQ"/>
    <property type="match status" value="1"/>
</dbReference>
<evidence type="ECO:0000313" key="4">
    <source>
        <dbReference type="Proteomes" id="UP001597467"/>
    </source>
</evidence>
<name>A0ABW5K114_9FLAO</name>
<keyword evidence="4" id="KW-1185">Reference proteome</keyword>
<feature type="compositionally biased region" description="Pro residues" evidence="1">
    <location>
        <begin position="159"/>
        <end position="169"/>
    </location>
</feature>
<protein>
    <submittedName>
        <fullName evidence="3">Spy/CpxP family protein refolding chaperone</fullName>
    </submittedName>
</protein>
<organism evidence="3 4">
    <name type="scientific">Lacinutrix gracilariae</name>
    <dbReference type="NCBI Taxonomy" id="1747198"/>
    <lineage>
        <taxon>Bacteria</taxon>
        <taxon>Pseudomonadati</taxon>
        <taxon>Bacteroidota</taxon>
        <taxon>Flavobacteriia</taxon>
        <taxon>Flavobacteriales</taxon>
        <taxon>Flavobacteriaceae</taxon>
        <taxon>Lacinutrix</taxon>
    </lineage>
</organism>
<gene>
    <name evidence="3" type="ORF">ACFSSB_04180</name>
</gene>
<proteinExistence type="predicted"/>
<accession>A0ABW5K114</accession>
<reference evidence="4" key="1">
    <citation type="journal article" date="2019" name="Int. J. Syst. Evol. Microbiol.">
        <title>The Global Catalogue of Microorganisms (GCM) 10K type strain sequencing project: providing services to taxonomists for standard genome sequencing and annotation.</title>
        <authorList>
            <consortium name="The Broad Institute Genomics Platform"/>
            <consortium name="The Broad Institute Genome Sequencing Center for Infectious Disease"/>
            <person name="Wu L."/>
            <person name="Ma J."/>
        </authorList>
    </citation>
    <scope>NUCLEOTIDE SEQUENCE [LARGE SCALE GENOMIC DNA]</scope>
    <source>
        <strain evidence="4">KCTC 42808</strain>
    </source>
</reference>
<sequence>MKNNKVLYILLLFLIIVNGFFLFNYMAKSNNDPGRKDPMSFLKKELNFNEAQLEKLKVINATHHQNMMRTSDEIKNLKDALLTNISNESVNKNTIDSIASLIGDKETKLEKEVFYHFNNIHNLCNAKQKQKFNKIIKDAMHKGVESGGRPRGAESPEGNRPPPPPPNGF</sequence>
<feature type="transmembrane region" description="Helical" evidence="2">
    <location>
        <begin position="6"/>
        <end position="27"/>
    </location>
</feature>
<evidence type="ECO:0000313" key="3">
    <source>
        <dbReference type="EMBL" id="MFD2541506.1"/>
    </source>
</evidence>
<dbReference type="Gene3D" id="1.20.120.1490">
    <property type="match status" value="1"/>
</dbReference>
<feature type="region of interest" description="Disordered" evidence="1">
    <location>
        <begin position="140"/>
        <end position="169"/>
    </location>
</feature>
<dbReference type="InterPro" id="IPR012899">
    <property type="entry name" value="LTXXQ"/>
</dbReference>
<comment type="caution">
    <text evidence="3">The sequence shown here is derived from an EMBL/GenBank/DDBJ whole genome shotgun (WGS) entry which is preliminary data.</text>
</comment>
<evidence type="ECO:0000256" key="1">
    <source>
        <dbReference type="SAM" id="MobiDB-lite"/>
    </source>
</evidence>
<keyword evidence="2" id="KW-0472">Membrane</keyword>
<dbReference type="RefSeq" id="WP_379901283.1">
    <property type="nucleotide sequence ID" value="NZ_JBHULM010000007.1"/>
</dbReference>
<evidence type="ECO:0000256" key="2">
    <source>
        <dbReference type="SAM" id="Phobius"/>
    </source>
</evidence>
<keyword evidence="2" id="KW-0812">Transmembrane</keyword>
<dbReference type="Proteomes" id="UP001597467">
    <property type="component" value="Unassembled WGS sequence"/>
</dbReference>
<dbReference type="EMBL" id="JBHULM010000007">
    <property type="protein sequence ID" value="MFD2541506.1"/>
    <property type="molecule type" value="Genomic_DNA"/>
</dbReference>